<keyword evidence="3" id="KW-1185">Reference proteome</keyword>
<gene>
    <name evidence="2" type="ORF">CHIRRI_LOCUS3311</name>
</gene>
<evidence type="ECO:0000313" key="2">
    <source>
        <dbReference type="EMBL" id="CAH1714183.1"/>
    </source>
</evidence>
<evidence type="ECO:0000313" key="3">
    <source>
        <dbReference type="Proteomes" id="UP001153620"/>
    </source>
</evidence>
<dbReference type="AlphaFoldDB" id="A0A9P0IRC9"/>
<evidence type="ECO:0000256" key="1">
    <source>
        <dbReference type="SAM" id="SignalP"/>
    </source>
</evidence>
<dbReference type="OrthoDB" id="242257at2759"/>
<accession>A0A9P0IRC9</accession>
<dbReference type="EMBL" id="OU895877">
    <property type="protein sequence ID" value="CAH1714183.1"/>
    <property type="molecule type" value="Genomic_DNA"/>
</dbReference>
<organism evidence="2 3">
    <name type="scientific">Chironomus riparius</name>
    <dbReference type="NCBI Taxonomy" id="315576"/>
    <lineage>
        <taxon>Eukaryota</taxon>
        <taxon>Metazoa</taxon>
        <taxon>Ecdysozoa</taxon>
        <taxon>Arthropoda</taxon>
        <taxon>Hexapoda</taxon>
        <taxon>Insecta</taxon>
        <taxon>Pterygota</taxon>
        <taxon>Neoptera</taxon>
        <taxon>Endopterygota</taxon>
        <taxon>Diptera</taxon>
        <taxon>Nematocera</taxon>
        <taxon>Chironomoidea</taxon>
        <taxon>Chironomidae</taxon>
        <taxon>Chironominae</taxon>
        <taxon>Chironomus</taxon>
    </lineage>
</organism>
<feature type="chain" id="PRO_5040366799" evidence="1">
    <location>
        <begin position="19"/>
        <end position="159"/>
    </location>
</feature>
<reference evidence="2" key="2">
    <citation type="submission" date="2022-10" db="EMBL/GenBank/DDBJ databases">
        <authorList>
            <consortium name="ENA_rothamsted_submissions"/>
            <consortium name="culmorum"/>
            <person name="King R."/>
        </authorList>
    </citation>
    <scope>NUCLEOTIDE SEQUENCE</scope>
</reference>
<protein>
    <submittedName>
        <fullName evidence="2">Uncharacterized protein</fullName>
    </submittedName>
</protein>
<reference evidence="2" key="1">
    <citation type="submission" date="2022-01" db="EMBL/GenBank/DDBJ databases">
        <authorList>
            <person name="King R."/>
        </authorList>
    </citation>
    <scope>NUCLEOTIDE SEQUENCE</scope>
</reference>
<feature type="signal peptide" evidence="1">
    <location>
        <begin position="1"/>
        <end position="18"/>
    </location>
</feature>
<dbReference type="Proteomes" id="UP001153620">
    <property type="component" value="Chromosome 1"/>
</dbReference>
<proteinExistence type="predicted"/>
<name>A0A9P0IRC9_9DIPT</name>
<sequence length="159" mass="17540">MVLYKILLTISLITVVYSLPFDDSKEKNSTEERGFSVNDIFKQINVILEQNIQSAIGDSSVEIGDNFTSGNKNGGVQITVEKFEYGVDKFPVTFQPDHDDDSLEDDDVVPLEDTTTISPQDIEALTDKSLPANSQSPITVSKEKKLLSDVAEEPILITV</sequence>
<keyword evidence="1" id="KW-0732">Signal</keyword>